<reference evidence="3 4" key="1">
    <citation type="submission" date="2022-05" db="EMBL/GenBank/DDBJ databases">
        <authorList>
            <consortium name="Genoscope - CEA"/>
            <person name="William W."/>
        </authorList>
    </citation>
    <scope>NUCLEOTIDE SEQUENCE [LARGE SCALE GENOMIC DNA]</scope>
</reference>
<evidence type="ECO:0000259" key="2">
    <source>
        <dbReference type="Pfam" id="PF05183"/>
    </source>
</evidence>
<dbReference type="InterPro" id="IPR007855">
    <property type="entry name" value="RDRP"/>
</dbReference>
<comment type="similarity">
    <text evidence="1">Belongs to the RdRP family.</text>
</comment>
<keyword evidence="1" id="KW-0694">RNA-binding</keyword>
<dbReference type="PANTHER" id="PTHR23079:SF55">
    <property type="entry name" value="RNA-DIRECTED RNA POLYMERASE"/>
    <property type="match status" value="1"/>
</dbReference>
<name>A0ABN8LIB1_9CNID</name>
<dbReference type="EC" id="2.7.7.48" evidence="1"/>
<sequence length="671" mass="77023">MEPYFVPDEFLHPPPPGHLEKALYLKHIVICGRLVQPPIRYDRVEGGCLFLEYLISTAGQQVVDRLMTVAFKQGRRADSEDASQEILKRGIVFSGEIYRFLGHSNSQLKEKTCFLMNASDEDIYDLLAKFGNFSKIKTAAKRAKRIGLLFSTFDQSISLAEHEYEVIEDVKRNGYIFTDGCGLMSDEFAQRIQDVRGLEAKPCVVQVRYQGFKGVLLLSRQLGDGQVKVQFRKSMKKFTIPDERMRQTCSTFGVVKCSRPYTVGYLNKQIIMLLADSGVEHTCLTMLQRNFHSMLRELGIHAESTENYLRIKGEQKLIERLHNYGLESHRLQKDLKSLRAKEIKKMQKENITNESSGVDDDESASPSQSSKCKLRVLVPRSRLVFGVCDPLNQLQYGECVFQPTLFDEVQYSEFQVAQEVMVVRNPCYHPGDIRVLRLVKDSPQYAHLSDCIVFPTRGPRPHADESSGGDLDGDEFFVSWDPDLIPSWRPNPFDYSSNSPLNVIPDTIKKYLEHVASSVEQGVSAWSHRLLPSLFGTPQQAEKERNKRERLHMLEYFTNFNNDLVGRVDAIFMKYAALYGPSCRECVYLNRFFSDAVDMLAEKQSVIAKLRELEREYRRIEPNPPDRSPDALEQLLGLIVKQKPPFRRGDDVWTRMEETTRLFVEEMTGRS</sequence>
<comment type="catalytic activity">
    <reaction evidence="1">
        <text>RNA(n) + a ribonucleoside 5'-triphosphate = RNA(n+1) + diphosphate</text>
        <dbReference type="Rhea" id="RHEA:21248"/>
        <dbReference type="Rhea" id="RHEA-COMP:14527"/>
        <dbReference type="Rhea" id="RHEA-COMP:17342"/>
        <dbReference type="ChEBI" id="CHEBI:33019"/>
        <dbReference type="ChEBI" id="CHEBI:61557"/>
        <dbReference type="ChEBI" id="CHEBI:140395"/>
        <dbReference type="EC" id="2.7.7.48"/>
    </reaction>
</comment>
<dbReference type="EMBL" id="CALNXI010000048">
    <property type="protein sequence ID" value="CAH3016802.1"/>
    <property type="molecule type" value="Genomic_DNA"/>
</dbReference>
<evidence type="ECO:0000256" key="1">
    <source>
        <dbReference type="RuleBase" id="RU363098"/>
    </source>
</evidence>
<feature type="domain" description="RDRP core" evidence="2">
    <location>
        <begin position="64"/>
        <end position="619"/>
    </location>
</feature>
<dbReference type="Pfam" id="PF05183">
    <property type="entry name" value="RdRP"/>
    <property type="match status" value="1"/>
</dbReference>
<organism evidence="3 4">
    <name type="scientific">Porites evermanni</name>
    <dbReference type="NCBI Taxonomy" id="104178"/>
    <lineage>
        <taxon>Eukaryota</taxon>
        <taxon>Metazoa</taxon>
        <taxon>Cnidaria</taxon>
        <taxon>Anthozoa</taxon>
        <taxon>Hexacorallia</taxon>
        <taxon>Scleractinia</taxon>
        <taxon>Fungiina</taxon>
        <taxon>Poritidae</taxon>
        <taxon>Porites</taxon>
    </lineage>
</organism>
<keyword evidence="4" id="KW-1185">Reference proteome</keyword>
<accession>A0ABN8LIB1</accession>
<keyword evidence="1" id="KW-0696">RNA-directed RNA polymerase</keyword>
<keyword evidence="1" id="KW-0808">Transferase</keyword>
<dbReference type="Proteomes" id="UP001159427">
    <property type="component" value="Unassembled WGS sequence"/>
</dbReference>
<keyword evidence="1" id="KW-0548">Nucleotidyltransferase</keyword>
<proteinExistence type="inferred from homology"/>
<dbReference type="InterPro" id="IPR057596">
    <property type="entry name" value="RDRP_core"/>
</dbReference>
<evidence type="ECO:0000313" key="3">
    <source>
        <dbReference type="EMBL" id="CAH3016802.1"/>
    </source>
</evidence>
<dbReference type="PANTHER" id="PTHR23079">
    <property type="entry name" value="RNA-DEPENDENT RNA POLYMERASE"/>
    <property type="match status" value="1"/>
</dbReference>
<gene>
    <name evidence="3" type="ORF">PEVE_00032712</name>
</gene>
<protein>
    <recommendedName>
        <fullName evidence="1">RNA-dependent RNA polymerase</fullName>
        <ecNumber evidence="1">2.7.7.48</ecNumber>
    </recommendedName>
</protein>
<evidence type="ECO:0000313" key="4">
    <source>
        <dbReference type="Proteomes" id="UP001159427"/>
    </source>
</evidence>
<comment type="caution">
    <text evidence="3">The sequence shown here is derived from an EMBL/GenBank/DDBJ whole genome shotgun (WGS) entry which is preliminary data.</text>
</comment>